<dbReference type="InterPro" id="IPR001789">
    <property type="entry name" value="Sig_transdc_resp-reg_receiver"/>
</dbReference>
<evidence type="ECO:0000256" key="2">
    <source>
        <dbReference type="PROSITE-ProRule" id="PRU00169"/>
    </source>
</evidence>
<dbReference type="InterPro" id="IPR050595">
    <property type="entry name" value="Bact_response_regulator"/>
</dbReference>
<sequence length="388" mass="42665">MAERILFVDDDPVLLNILAEVARKKLPPHYRVYTAEGGEAAVESANSQGPFSVVIVDMQMPDLNGIETISLLRKKLPNAVFVMLTGNKELDTAMQAVNDGKVFKFLTKPCEPRCIISTIEEAQSEHNSMVSAKDLLSGTFAGTLDLMTDLIEMPDGRHIDTTRMLESTSDLAKNLSIDLGWEERIAARICLVGLAILSPQESEEFNCLDPTSDKHKALFAKICKTSAGLLQKIPRLGWIVDLLCVVPRADKYRETGRRIEASALLLKVVFYWNFLTTKGLCIEAASSTIQKIMPGLSSNMIRAMEGLHDNQDTIRIKQVPVSDLLPGMIPYETISVDQDCKVITGGRHLTSQVIENLQRNLAFNDDSVAVVESSISAASYQAEAGILV</sequence>
<dbReference type="EMBL" id="NIZW01000017">
    <property type="protein sequence ID" value="PHQ33395.1"/>
    <property type="molecule type" value="Genomic_DNA"/>
</dbReference>
<keyword evidence="1 2" id="KW-0597">Phosphoprotein</keyword>
<dbReference type="RefSeq" id="WP_099262506.1">
    <property type="nucleotide sequence ID" value="NZ_NIZW01000017.1"/>
</dbReference>
<dbReference type="Gene3D" id="3.40.50.2300">
    <property type="match status" value="1"/>
</dbReference>
<feature type="domain" description="Response regulatory" evidence="3">
    <location>
        <begin position="4"/>
        <end position="123"/>
    </location>
</feature>
<reference evidence="4 5" key="1">
    <citation type="submission" date="2017-06" db="EMBL/GenBank/DDBJ databases">
        <title>Description of Rhodopirellula bahusiensis sp. nov.</title>
        <authorList>
            <person name="Kizina J."/>
            <person name="Harder J."/>
        </authorList>
    </citation>
    <scope>NUCLEOTIDE SEQUENCE [LARGE SCALE GENOMIC DNA]</scope>
    <source>
        <strain evidence="4 5">SWK21</strain>
    </source>
</reference>
<feature type="modified residue" description="4-aspartylphosphate" evidence="2">
    <location>
        <position position="57"/>
    </location>
</feature>
<keyword evidence="5" id="KW-1185">Reference proteome</keyword>
<dbReference type="AlphaFoldDB" id="A0A2G1W330"/>
<proteinExistence type="predicted"/>
<dbReference type="InterPro" id="IPR011006">
    <property type="entry name" value="CheY-like_superfamily"/>
</dbReference>
<evidence type="ECO:0000256" key="1">
    <source>
        <dbReference type="ARBA" id="ARBA00022553"/>
    </source>
</evidence>
<organism evidence="4 5">
    <name type="scientific">Rhodopirellula bahusiensis</name>
    <dbReference type="NCBI Taxonomy" id="2014065"/>
    <lineage>
        <taxon>Bacteria</taxon>
        <taxon>Pseudomonadati</taxon>
        <taxon>Planctomycetota</taxon>
        <taxon>Planctomycetia</taxon>
        <taxon>Pirellulales</taxon>
        <taxon>Pirellulaceae</taxon>
        <taxon>Rhodopirellula</taxon>
    </lineage>
</organism>
<dbReference type="SMART" id="SM00448">
    <property type="entry name" value="REC"/>
    <property type="match status" value="1"/>
</dbReference>
<gene>
    <name evidence="4" type="ORF">CEE69_20440</name>
</gene>
<dbReference type="GeneID" id="90610371"/>
<dbReference type="Pfam" id="PF00072">
    <property type="entry name" value="Response_reg"/>
    <property type="match status" value="1"/>
</dbReference>
<evidence type="ECO:0000259" key="3">
    <source>
        <dbReference type="PROSITE" id="PS50110"/>
    </source>
</evidence>
<accession>A0A2G1W330</accession>
<name>A0A2G1W330_9BACT</name>
<dbReference type="SUPFAM" id="SSF52172">
    <property type="entry name" value="CheY-like"/>
    <property type="match status" value="1"/>
</dbReference>
<evidence type="ECO:0000313" key="4">
    <source>
        <dbReference type="EMBL" id="PHQ33395.1"/>
    </source>
</evidence>
<dbReference type="PANTHER" id="PTHR44591">
    <property type="entry name" value="STRESS RESPONSE REGULATOR PROTEIN 1"/>
    <property type="match status" value="1"/>
</dbReference>
<dbReference type="Proteomes" id="UP000225740">
    <property type="component" value="Unassembled WGS sequence"/>
</dbReference>
<evidence type="ECO:0000313" key="5">
    <source>
        <dbReference type="Proteomes" id="UP000225740"/>
    </source>
</evidence>
<dbReference type="GO" id="GO:0000160">
    <property type="term" value="P:phosphorelay signal transduction system"/>
    <property type="evidence" value="ECO:0007669"/>
    <property type="project" value="InterPro"/>
</dbReference>
<protein>
    <submittedName>
        <fullName evidence="4">Response regulator receiver protein</fullName>
    </submittedName>
</protein>
<dbReference type="PANTHER" id="PTHR44591:SF19">
    <property type="entry name" value="TWO-COMPONENT RESPONSE REGULATOR-RELATED"/>
    <property type="match status" value="1"/>
</dbReference>
<dbReference type="OrthoDB" id="9802066at2"/>
<comment type="caution">
    <text evidence="4">The sequence shown here is derived from an EMBL/GenBank/DDBJ whole genome shotgun (WGS) entry which is preliminary data.</text>
</comment>
<dbReference type="PROSITE" id="PS50110">
    <property type="entry name" value="RESPONSE_REGULATORY"/>
    <property type="match status" value="1"/>
</dbReference>